<sequence>MDIAIKILLIALISTGVILGVFLLMLILKLHRILDEFSITLQDLEGSLPEILENIKLITERTKNMSIKAEQTANTISRNLVYLSTLAQAVKIMKNIFSKKKEEAHE</sequence>
<comment type="caution">
    <text evidence="2">The sequence shown here is derived from an EMBL/GenBank/DDBJ whole genome shotgun (WGS) entry which is preliminary data.</text>
</comment>
<organism evidence="2">
    <name type="scientific">candidate division WOR-3 bacterium</name>
    <dbReference type="NCBI Taxonomy" id="2052148"/>
    <lineage>
        <taxon>Bacteria</taxon>
        <taxon>Bacteria division WOR-3</taxon>
    </lineage>
</organism>
<keyword evidence="1" id="KW-0812">Transmembrane</keyword>
<gene>
    <name evidence="2" type="ORF">ENL41_00905</name>
</gene>
<keyword evidence="1" id="KW-0472">Membrane</keyword>
<evidence type="ECO:0008006" key="3">
    <source>
        <dbReference type="Google" id="ProtNLM"/>
    </source>
</evidence>
<name>A0A7C5I4B0_UNCW3</name>
<proteinExistence type="predicted"/>
<accession>A0A7C5I4B0</accession>
<evidence type="ECO:0000313" key="2">
    <source>
        <dbReference type="EMBL" id="HHF57966.1"/>
    </source>
</evidence>
<keyword evidence="1" id="KW-1133">Transmembrane helix</keyword>
<feature type="transmembrane region" description="Helical" evidence="1">
    <location>
        <begin position="6"/>
        <end position="28"/>
    </location>
</feature>
<dbReference type="EMBL" id="DRTV01000072">
    <property type="protein sequence ID" value="HHF57966.1"/>
    <property type="molecule type" value="Genomic_DNA"/>
</dbReference>
<evidence type="ECO:0000256" key="1">
    <source>
        <dbReference type="SAM" id="Phobius"/>
    </source>
</evidence>
<reference evidence="2" key="1">
    <citation type="journal article" date="2020" name="mSystems">
        <title>Genome- and Community-Level Interaction Insights into Carbon Utilization and Element Cycling Functions of Hydrothermarchaeota in Hydrothermal Sediment.</title>
        <authorList>
            <person name="Zhou Z."/>
            <person name="Liu Y."/>
            <person name="Xu W."/>
            <person name="Pan J."/>
            <person name="Luo Z.H."/>
            <person name="Li M."/>
        </authorList>
    </citation>
    <scope>NUCLEOTIDE SEQUENCE [LARGE SCALE GENOMIC DNA]</scope>
    <source>
        <strain evidence="2">HyVt-94</strain>
    </source>
</reference>
<dbReference type="AlphaFoldDB" id="A0A7C5I4B0"/>
<protein>
    <recommendedName>
        <fullName evidence="3">DUF948 domain-containing protein</fullName>
    </recommendedName>
</protein>
<dbReference type="Proteomes" id="UP000886014">
    <property type="component" value="Unassembled WGS sequence"/>
</dbReference>